<proteinExistence type="inferred from homology"/>
<feature type="binding site" evidence="7 10">
    <location>
        <position position="199"/>
    </location>
    <ligand>
        <name>substrate</name>
    </ligand>
</feature>
<dbReference type="Proteomes" id="UP001595846">
    <property type="component" value="Unassembled WGS sequence"/>
</dbReference>
<feature type="domain" description="Metalloenzyme" evidence="12">
    <location>
        <begin position="3"/>
        <end position="513"/>
    </location>
</feature>
<keyword evidence="5 7" id="KW-0464">Manganese</keyword>
<evidence type="ECO:0000313" key="14">
    <source>
        <dbReference type="EMBL" id="MFC3957395.1"/>
    </source>
</evidence>
<dbReference type="GO" id="GO:0030145">
    <property type="term" value="F:manganese ion binding"/>
    <property type="evidence" value="ECO:0007669"/>
    <property type="project" value="UniProtKB-UniRule"/>
</dbReference>
<dbReference type="Pfam" id="PF06415">
    <property type="entry name" value="iPGM_N"/>
    <property type="match status" value="1"/>
</dbReference>
<dbReference type="SUPFAM" id="SSF64158">
    <property type="entry name" value="2,3-Bisphosphoglycerate-independent phosphoglycerate mutase, substrate-binding domain"/>
    <property type="match status" value="1"/>
</dbReference>
<comment type="function">
    <text evidence="7">Catalyzes the interconversion of 2-phosphoglycerate and 3-phosphoglycerate.</text>
</comment>
<feature type="active site" description="Phosphoserine intermediate" evidence="7 9">
    <location>
        <position position="77"/>
    </location>
</feature>
<accession>A0ABD5NKT0</accession>
<reference evidence="14 15" key="1">
    <citation type="journal article" date="2019" name="Int. J. Syst. Evol. Microbiol.">
        <title>The Global Catalogue of Microorganisms (GCM) 10K type strain sequencing project: providing services to taxonomists for standard genome sequencing and annotation.</title>
        <authorList>
            <consortium name="The Broad Institute Genomics Platform"/>
            <consortium name="The Broad Institute Genome Sequencing Center for Infectious Disease"/>
            <person name="Wu L."/>
            <person name="Ma J."/>
        </authorList>
    </citation>
    <scope>NUCLEOTIDE SEQUENCE [LARGE SCALE GENOMIC DNA]</scope>
    <source>
        <strain evidence="14 15">IBRC-M 10256</strain>
    </source>
</reference>
<dbReference type="Gene3D" id="3.40.1450.10">
    <property type="entry name" value="BPG-independent phosphoglycerate mutase, domain B"/>
    <property type="match status" value="1"/>
</dbReference>
<protein>
    <recommendedName>
        <fullName evidence="7 8">2,3-bisphosphoglycerate-independent phosphoglycerate mutase</fullName>
        <shortName evidence="7">BPG-independent PGAM</shortName>
        <shortName evidence="7">Phosphoglyceromutase</shortName>
        <shortName evidence="7">iPGM</shortName>
        <ecNumber evidence="7 8">5.4.2.12</ecNumber>
    </recommendedName>
</protein>
<organism evidence="14 15">
    <name type="scientific">Halovivax cerinus</name>
    <dbReference type="NCBI Taxonomy" id="1487865"/>
    <lineage>
        <taxon>Archaea</taxon>
        <taxon>Methanobacteriati</taxon>
        <taxon>Methanobacteriota</taxon>
        <taxon>Stenosarchaea group</taxon>
        <taxon>Halobacteria</taxon>
        <taxon>Halobacteriales</taxon>
        <taxon>Natrialbaceae</taxon>
        <taxon>Halovivax</taxon>
    </lineage>
</organism>
<dbReference type="PIRSF" id="PIRSF001492">
    <property type="entry name" value="IPGAM"/>
    <property type="match status" value="1"/>
</dbReference>
<evidence type="ECO:0000256" key="6">
    <source>
        <dbReference type="ARBA" id="ARBA00023235"/>
    </source>
</evidence>
<dbReference type="SUPFAM" id="SSF53649">
    <property type="entry name" value="Alkaline phosphatase-like"/>
    <property type="match status" value="1"/>
</dbReference>
<feature type="binding site" evidence="7 10">
    <location>
        <position position="138"/>
    </location>
    <ligand>
        <name>substrate</name>
    </ligand>
</feature>
<dbReference type="Pfam" id="PF01676">
    <property type="entry name" value="Metalloenzyme"/>
    <property type="match status" value="1"/>
</dbReference>
<comment type="pathway">
    <text evidence="1 7">Carbohydrate degradation; glycolysis; pyruvate from D-glyceraldehyde 3-phosphate: step 3/5.</text>
</comment>
<dbReference type="GO" id="GO:0004619">
    <property type="term" value="F:phosphoglycerate mutase activity"/>
    <property type="evidence" value="ECO:0007669"/>
    <property type="project" value="UniProtKB-UniRule"/>
</dbReference>
<feature type="binding site" evidence="7 10">
    <location>
        <begin position="167"/>
        <end position="168"/>
    </location>
    <ligand>
        <name>substrate</name>
    </ligand>
</feature>
<dbReference type="EMBL" id="JBHSAQ010000001">
    <property type="protein sequence ID" value="MFC3957395.1"/>
    <property type="molecule type" value="Genomic_DNA"/>
</dbReference>
<evidence type="ECO:0000313" key="15">
    <source>
        <dbReference type="Proteomes" id="UP001595846"/>
    </source>
</evidence>
<evidence type="ECO:0000256" key="7">
    <source>
        <dbReference type="HAMAP-Rule" id="MF_01038"/>
    </source>
</evidence>
<evidence type="ECO:0000256" key="5">
    <source>
        <dbReference type="ARBA" id="ARBA00023211"/>
    </source>
</evidence>
<dbReference type="PANTHER" id="PTHR31637:SF0">
    <property type="entry name" value="2,3-BISPHOSPHOGLYCERATE-INDEPENDENT PHOSPHOGLYCERATE MUTASE"/>
    <property type="match status" value="1"/>
</dbReference>
<feature type="binding site" evidence="7 10">
    <location>
        <begin position="271"/>
        <end position="274"/>
    </location>
    <ligand>
        <name>substrate</name>
    </ligand>
</feature>
<feature type="binding site" evidence="7 11">
    <location>
        <position position="472"/>
    </location>
    <ligand>
        <name>Mn(2+)</name>
        <dbReference type="ChEBI" id="CHEBI:29035"/>
        <label>1</label>
    </ligand>
</feature>
<comment type="caution">
    <text evidence="14">The sequence shown here is derived from an EMBL/GenBank/DDBJ whole genome shotgun (WGS) entry which is preliminary data.</text>
</comment>
<evidence type="ECO:0000256" key="1">
    <source>
        <dbReference type="ARBA" id="ARBA00004798"/>
    </source>
</evidence>
<keyword evidence="6 7" id="KW-0413">Isomerase</keyword>
<evidence type="ECO:0000259" key="12">
    <source>
        <dbReference type="Pfam" id="PF01676"/>
    </source>
</evidence>
<evidence type="ECO:0000256" key="10">
    <source>
        <dbReference type="PIRSR" id="PIRSR001492-2"/>
    </source>
</evidence>
<keyword evidence="15" id="KW-1185">Reference proteome</keyword>
<evidence type="ECO:0000256" key="9">
    <source>
        <dbReference type="PIRSR" id="PIRSR001492-1"/>
    </source>
</evidence>
<dbReference type="PANTHER" id="PTHR31637">
    <property type="entry name" value="2,3-BISPHOSPHOGLYCERATE-INDEPENDENT PHOSPHOGLYCERATE MUTASE"/>
    <property type="match status" value="1"/>
</dbReference>
<sequence length="526" mass="56553">MDAALIVLDGWGLAADDLLWDRLADRGHQPPDDSDGRNAVAAAETPTFDRLVDSGAVSTLDAVGRSVGLPSGQMGNSEVGHLTIGSGRVVDQEYTRITDDIANGAFGENAAIDGAYEYARRHDGQVHLLGLVSDGGVHSDQAHLHALVELAADRDVDAVTHAITDGRDTAPTGGRTYLRALEETVEAHGTGHVATVSGRYYAMDRDQNWERTRRAYDAIVDREGAYEAPSAVAAVERSYERGETDEFVEPTLIDGGPALEDGDAVVWFNFRADRARQLTRMLADIRPSDWESEIETSPPEVEVVMLTEYDKTFDLPVAYPPHQPENVLGEVLAGAGKTQLRIAESEKYAHVTYFLNGGREVEFDGERRKIVQSPDVPTYDEQPAMSAPDVVDTAIERVRSDDPDVLVLNFANPDMVGHTGDFDAAIAAVEAVDQGLGRLVDALTEAGAHTLVTADHGNADDMGTTDDPHTAHTTNPVPVVYVGPDGTQSGRTLRDGGTLADLAPTLLSLVGLDRPTEMTGRSLLEE</sequence>
<evidence type="ECO:0000256" key="4">
    <source>
        <dbReference type="ARBA" id="ARBA00023152"/>
    </source>
</evidence>
<evidence type="ECO:0000256" key="3">
    <source>
        <dbReference type="ARBA" id="ARBA00022723"/>
    </source>
</evidence>
<comment type="similarity">
    <text evidence="2 7">Belongs to the BPG-independent phosphoglycerate mutase family.</text>
</comment>
<evidence type="ECO:0000256" key="2">
    <source>
        <dbReference type="ARBA" id="ARBA00008819"/>
    </source>
</evidence>
<feature type="binding site" evidence="7 10">
    <location>
        <position position="205"/>
    </location>
    <ligand>
        <name>substrate</name>
    </ligand>
</feature>
<dbReference type="InterPro" id="IPR005995">
    <property type="entry name" value="Pgm_bpd_ind"/>
</dbReference>
<keyword evidence="3 7" id="KW-0479">Metal-binding</keyword>
<feature type="domain" description="BPG-independent PGAM N-terminal" evidence="13">
    <location>
        <begin position="97"/>
        <end position="311"/>
    </location>
</feature>
<evidence type="ECO:0000259" key="13">
    <source>
        <dbReference type="Pfam" id="PF06415"/>
    </source>
</evidence>
<feature type="binding site" evidence="7 11">
    <location>
        <position position="456"/>
    </location>
    <ligand>
        <name>Mn(2+)</name>
        <dbReference type="ChEBI" id="CHEBI:29035"/>
        <label>2</label>
    </ligand>
</feature>
<feature type="binding site" evidence="7 10">
    <location>
        <position position="347"/>
    </location>
    <ligand>
        <name>substrate</name>
    </ligand>
</feature>
<dbReference type="InterPro" id="IPR017850">
    <property type="entry name" value="Alkaline_phosphatase_core_sf"/>
</dbReference>
<feature type="binding site" evidence="7 11">
    <location>
        <position position="414"/>
    </location>
    <ligand>
        <name>Mn(2+)</name>
        <dbReference type="ChEBI" id="CHEBI:29035"/>
        <label>1</label>
    </ligand>
</feature>
<feature type="binding site" evidence="7 11">
    <location>
        <position position="418"/>
    </location>
    <ligand>
        <name>Mn(2+)</name>
        <dbReference type="ChEBI" id="CHEBI:29035"/>
        <label>1</label>
    </ligand>
</feature>
<dbReference type="InterPro" id="IPR036646">
    <property type="entry name" value="PGAM_B_sf"/>
</dbReference>
<dbReference type="RefSeq" id="WP_256531682.1">
    <property type="nucleotide sequence ID" value="NZ_CP101824.1"/>
</dbReference>
<dbReference type="GeneID" id="73904434"/>
<dbReference type="GO" id="GO:0006096">
    <property type="term" value="P:glycolytic process"/>
    <property type="evidence" value="ECO:0007669"/>
    <property type="project" value="UniProtKB-UniRule"/>
</dbReference>
<dbReference type="AlphaFoldDB" id="A0ABD5NKT0"/>
<dbReference type="NCBIfam" id="TIGR01307">
    <property type="entry name" value="pgm_bpd_ind"/>
    <property type="match status" value="1"/>
</dbReference>
<comment type="catalytic activity">
    <reaction evidence="7">
        <text>(2R)-2-phosphoglycerate = (2R)-3-phosphoglycerate</text>
        <dbReference type="Rhea" id="RHEA:15901"/>
        <dbReference type="ChEBI" id="CHEBI:58272"/>
        <dbReference type="ChEBI" id="CHEBI:58289"/>
        <dbReference type="EC" id="5.4.2.12"/>
    </reaction>
</comment>
<feature type="binding site" evidence="7 11">
    <location>
        <position position="455"/>
    </location>
    <ligand>
        <name>Mn(2+)</name>
        <dbReference type="ChEBI" id="CHEBI:29035"/>
        <label>2</label>
    </ligand>
</feature>
<feature type="binding site" evidence="7 11">
    <location>
        <position position="77"/>
    </location>
    <ligand>
        <name>Mn(2+)</name>
        <dbReference type="ChEBI" id="CHEBI:29035"/>
        <label>2</label>
    </ligand>
</feature>
<dbReference type="InterPro" id="IPR011258">
    <property type="entry name" value="BPG-indep_PGM_N"/>
</dbReference>
<dbReference type="CDD" id="cd16010">
    <property type="entry name" value="iPGM"/>
    <property type="match status" value="1"/>
</dbReference>
<name>A0ABD5NKT0_9EURY</name>
<comment type="cofactor">
    <cofactor evidence="7">
        <name>Mn(2+)</name>
        <dbReference type="ChEBI" id="CHEBI:29035"/>
    </cofactor>
    <text evidence="7">Binds 2 manganese ions per subunit.</text>
</comment>
<keyword evidence="4 7" id="KW-0324">Glycolysis</keyword>
<evidence type="ECO:0000256" key="8">
    <source>
        <dbReference type="NCBIfam" id="TIGR01307"/>
    </source>
</evidence>
<dbReference type="HAMAP" id="MF_01038">
    <property type="entry name" value="GpmI"/>
    <property type="match status" value="1"/>
</dbReference>
<dbReference type="InterPro" id="IPR006124">
    <property type="entry name" value="Metalloenzyme"/>
</dbReference>
<dbReference type="EC" id="5.4.2.12" evidence="7 8"/>
<feature type="binding site" evidence="7">
    <location>
        <position position="9"/>
    </location>
    <ligand>
        <name>Mn(2+)</name>
        <dbReference type="ChEBI" id="CHEBI:29035"/>
        <label>2</label>
    </ligand>
</feature>
<gene>
    <name evidence="7 14" type="primary">gpmI</name>
    <name evidence="14" type="ORF">ACFOUR_03275</name>
</gene>
<dbReference type="FunFam" id="3.40.1450.10:FF:000002">
    <property type="entry name" value="2,3-bisphosphoglycerate-independent phosphoglycerate mutase"/>
    <property type="match status" value="1"/>
</dbReference>
<evidence type="ECO:0000256" key="11">
    <source>
        <dbReference type="PIRSR" id="PIRSR001492-3"/>
    </source>
</evidence>
<dbReference type="Gene3D" id="3.40.720.10">
    <property type="entry name" value="Alkaline Phosphatase, subunit A"/>
    <property type="match status" value="1"/>
</dbReference>